<keyword evidence="1" id="KW-1133">Transmembrane helix</keyword>
<organism evidence="2 3">
    <name type="scientific">Rodentibacter caecimuris</name>
    <dbReference type="NCBI Taxonomy" id="1796644"/>
    <lineage>
        <taxon>Bacteria</taxon>
        <taxon>Pseudomonadati</taxon>
        <taxon>Pseudomonadota</taxon>
        <taxon>Gammaproteobacteria</taxon>
        <taxon>Pasteurellales</taxon>
        <taxon>Pasteurellaceae</taxon>
        <taxon>Rodentibacter</taxon>
    </lineage>
</organism>
<accession>A0ABX3KVF8</accession>
<dbReference type="EMBL" id="MLAA01000051">
    <property type="protein sequence ID" value="OOF66800.1"/>
    <property type="molecule type" value="Genomic_DNA"/>
</dbReference>
<sequence>MLVSVIWLSLSALFYFYVLTHYIFLPFSGQYLVVSVSAWTLMIYGLLYSKHHRLKKLHCILRGVLILSVIHLILSLLLCWKYPGKELFQYQWKNIWLGMLGILIGAYLYKRLKK</sequence>
<feature type="transmembrane region" description="Helical" evidence="1">
    <location>
        <begin position="30"/>
        <end position="47"/>
    </location>
</feature>
<dbReference type="Proteomes" id="UP000188820">
    <property type="component" value="Unassembled WGS sequence"/>
</dbReference>
<feature type="transmembrane region" description="Helical" evidence="1">
    <location>
        <begin position="90"/>
        <end position="109"/>
    </location>
</feature>
<name>A0ABX3KVF8_9PAST</name>
<feature type="transmembrane region" description="Helical" evidence="1">
    <location>
        <begin position="59"/>
        <end position="78"/>
    </location>
</feature>
<protein>
    <submittedName>
        <fullName evidence="2">Uncharacterized protein</fullName>
    </submittedName>
</protein>
<evidence type="ECO:0000256" key="1">
    <source>
        <dbReference type="SAM" id="Phobius"/>
    </source>
</evidence>
<keyword evidence="1" id="KW-0472">Membrane</keyword>
<proteinExistence type="predicted"/>
<gene>
    <name evidence="2" type="ORF">BKG89_10110</name>
</gene>
<keyword evidence="3" id="KW-1185">Reference proteome</keyword>
<evidence type="ECO:0000313" key="3">
    <source>
        <dbReference type="Proteomes" id="UP000188820"/>
    </source>
</evidence>
<comment type="caution">
    <text evidence="2">The sequence shown here is derived from an EMBL/GenBank/DDBJ whole genome shotgun (WGS) entry which is preliminary data.</text>
</comment>
<keyword evidence="1" id="KW-0812">Transmembrane</keyword>
<feature type="transmembrane region" description="Helical" evidence="1">
    <location>
        <begin position="5"/>
        <end position="24"/>
    </location>
</feature>
<reference evidence="2 3" key="1">
    <citation type="submission" date="2016-10" db="EMBL/GenBank/DDBJ databases">
        <title>Rodentibacter gen. nov. and new species.</title>
        <authorList>
            <person name="Christensen H."/>
        </authorList>
    </citation>
    <scope>NUCLEOTIDE SEQUENCE [LARGE SCALE GENOMIC DNA]</scope>
    <source>
        <strain evidence="2 3">1998236014</strain>
    </source>
</reference>
<evidence type="ECO:0000313" key="2">
    <source>
        <dbReference type="EMBL" id="OOF66800.1"/>
    </source>
</evidence>